<keyword evidence="2" id="KW-1185">Reference proteome</keyword>
<evidence type="ECO:0000313" key="2">
    <source>
        <dbReference type="Proteomes" id="UP001304125"/>
    </source>
</evidence>
<proteinExistence type="predicted"/>
<dbReference type="Pfam" id="PF25209">
    <property type="entry name" value="Phage_capsid_4"/>
    <property type="match status" value="1"/>
</dbReference>
<evidence type="ECO:0000313" key="1">
    <source>
        <dbReference type="EMBL" id="WNM25239.1"/>
    </source>
</evidence>
<dbReference type="SUPFAM" id="SSF56563">
    <property type="entry name" value="Major capsid protein gp5"/>
    <property type="match status" value="1"/>
</dbReference>
<reference evidence="1 2" key="1">
    <citation type="submission" date="2023-09" db="EMBL/GenBank/DDBJ databases">
        <title>Demequina sp. a novel bacteria isolated from Capsicum annuum.</title>
        <authorList>
            <person name="Humaira Z."/>
            <person name="Lee J."/>
            <person name="Cho D."/>
        </authorList>
    </citation>
    <scope>NUCLEOTIDE SEQUENCE [LARGE SCALE GENOMIC DNA]</scope>
    <source>
        <strain evidence="1 2">OYTSA14</strain>
    </source>
</reference>
<dbReference type="Proteomes" id="UP001304125">
    <property type="component" value="Chromosome"/>
</dbReference>
<gene>
    <name evidence="1" type="ORF">RN606_03570</name>
</gene>
<organism evidence="1 2">
    <name type="scientific">Demequina capsici</name>
    <dbReference type="NCBI Taxonomy" id="3075620"/>
    <lineage>
        <taxon>Bacteria</taxon>
        <taxon>Bacillati</taxon>
        <taxon>Actinomycetota</taxon>
        <taxon>Actinomycetes</taxon>
        <taxon>Micrococcales</taxon>
        <taxon>Demequinaceae</taxon>
        <taxon>Demequina</taxon>
    </lineage>
</organism>
<protein>
    <recommendedName>
        <fullName evidence="3">Major capsid protein</fullName>
    </recommendedName>
</protein>
<dbReference type="EMBL" id="CP134879">
    <property type="protein sequence ID" value="WNM25239.1"/>
    <property type="molecule type" value="Genomic_DNA"/>
</dbReference>
<accession>A0AA96F7W6</accession>
<name>A0AA96F7W6_9MICO</name>
<sequence length="546" mass="57493">METLLANLKDRTVRGLLMPWNELSRPSNIGPIMFSRDVLAVPADPLVLTANIRHMREEPVGRATALEDTDTGLVATFAIAKTPEGDQLLADISEGRLTRLSAEVKGVVRDLTDKTRATAGALFGAAFVDEGAFASAALYAELASEVHVDETYTDDQGRTWRMVRDTESKTETTDTGTKTTTTTTVVEEETEAAATVTTTQEETMPETLAAEKADEQATVPQTLMASAPQTQPAVDGNTIYQVAHAMAAYFRTGSSEAIEALAAVSRTAGDLMFAALSDVKTSGAGAAIIQPQWIGDVWKERTYTRKIVPLLGTAPLTSLKVKGFRFTTKAEGGDWAGDKAAVPSAALVTEEVSVTAARWAGGHDVAREFRDFDVPEFWVAYFAQMSNSYARWSDTKALTDIVAGSTPVVAGAVPAGANASTVLLVDGALSVIATDEAVPSFAIAATDVYRGLLLQNRDDIIATLSLSLGLESGDLSGFRIIPSAGIAAGKVLVGSRDAATYHELPGAPIRTEALDMVKGGIDTGFFGYGATVIHNAAALALVSPAA</sequence>
<dbReference type="RefSeq" id="WP_313500039.1">
    <property type="nucleotide sequence ID" value="NZ_CP134879.1"/>
</dbReference>
<evidence type="ECO:0008006" key="3">
    <source>
        <dbReference type="Google" id="ProtNLM"/>
    </source>
</evidence>
<dbReference type="AlphaFoldDB" id="A0AA96F7W6"/>